<dbReference type="PANTHER" id="PTHR13610">
    <property type="entry name" value="METHYLTRANSFERASE DOMAIN-CONTAINING PROTEIN"/>
    <property type="match status" value="1"/>
</dbReference>
<dbReference type="InterPro" id="IPR029063">
    <property type="entry name" value="SAM-dependent_MTases_sf"/>
</dbReference>
<organism evidence="5">
    <name type="scientific">Cyprideis torosa</name>
    <dbReference type="NCBI Taxonomy" id="163714"/>
    <lineage>
        <taxon>Eukaryota</taxon>
        <taxon>Metazoa</taxon>
        <taxon>Ecdysozoa</taxon>
        <taxon>Arthropoda</taxon>
        <taxon>Crustacea</taxon>
        <taxon>Oligostraca</taxon>
        <taxon>Ostracoda</taxon>
        <taxon>Podocopa</taxon>
        <taxon>Podocopida</taxon>
        <taxon>Cytherocopina</taxon>
        <taxon>Cytheroidea</taxon>
        <taxon>Cytherideidae</taxon>
        <taxon>Cyprideis</taxon>
    </lineage>
</organism>
<reference evidence="5" key="1">
    <citation type="submission" date="2020-11" db="EMBL/GenBank/DDBJ databases">
        <authorList>
            <person name="Tran Van P."/>
        </authorList>
    </citation>
    <scope>NUCLEOTIDE SEQUENCE</scope>
</reference>
<dbReference type="PANTHER" id="PTHR13610:SF9">
    <property type="entry name" value="FI06469P"/>
    <property type="match status" value="1"/>
</dbReference>
<gene>
    <name evidence="5" type="ORF">CTOB1V02_LOCUS3142</name>
</gene>
<evidence type="ECO:0000256" key="3">
    <source>
        <dbReference type="ARBA" id="ARBA00022679"/>
    </source>
</evidence>
<keyword evidence="3" id="KW-0808">Transferase</keyword>
<evidence type="ECO:0000256" key="2">
    <source>
        <dbReference type="ARBA" id="ARBA00022603"/>
    </source>
</evidence>
<dbReference type="CDD" id="cd02440">
    <property type="entry name" value="AdoMet_MTases"/>
    <property type="match status" value="1"/>
</dbReference>
<dbReference type="SUPFAM" id="SSF53335">
    <property type="entry name" value="S-adenosyl-L-methionine-dependent methyltransferases"/>
    <property type="match status" value="1"/>
</dbReference>
<dbReference type="GO" id="GO:0032259">
    <property type="term" value="P:methylation"/>
    <property type="evidence" value="ECO:0007669"/>
    <property type="project" value="UniProtKB-KW"/>
</dbReference>
<dbReference type="Gene3D" id="3.40.50.150">
    <property type="entry name" value="Vaccinia Virus protein VP39"/>
    <property type="match status" value="1"/>
</dbReference>
<dbReference type="OrthoDB" id="66144at2759"/>
<evidence type="ECO:0000313" key="5">
    <source>
        <dbReference type="EMBL" id="CAD7225196.1"/>
    </source>
</evidence>
<dbReference type="AlphaFoldDB" id="A0A7R8W5C7"/>
<dbReference type="GO" id="GO:0005739">
    <property type="term" value="C:mitochondrion"/>
    <property type="evidence" value="ECO:0007669"/>
    <property type="project" value="TreeGrafter"/>
</dbReference>
<evidence type="ECO:0000256" key="4">
    <source>
        <dbReference type="ARBA" id="ARBA00022691"/>
    </source>
</evidence>
<accession>A0A7R8W5C7</accession>
<proteinExistence type="inferred from homology"/>
<evidence type="ECO:0000256" key="1">
    <source>
        <dbReference type="ARBA" id="ARBA00010633"/>
    </source>
</evidence>
<keyword evidence="4" id="KW-0949">S-adenosyl-L-methionine</keyword>
<feature type="non-terminal residue" evidence="5">
    <location>
        <position position="197"/>
    </location>
</feature>
<dbReference type="GO" id="GO:0016279">
    <property type="term" value="F:protein-lysine N-methyltransferase activity"/>
    <property type="evidence" value="ECO:0007669"/>
    <property type="project" value="InterPro"/>
</dbReference>
<name>A0A7R8W5C7_9CRUS</name>
<protein>
    <submittedName>
        <fullName evidence="5">Uncharacterized protein</fullName>
    </submittedName>
</protein>
<dbReference type="EMBL" id="OB660521">
    <property type="protein sequence ID" value="CAD7225196.1"/>
    <property type="molecule type" value="Genomic_DNA"/>
</dbReference>
<keyword evidence="2" id="KW-0489">Methyltransferase</keyword>
<comment type="similarity">
    <text evidence="1">Belongs to the ANT/ATPSC lysine N-methyltransferase family.</text>
</comment>
<dbReference type="GO" id="GO:1905706">
    <property type="term" value="P:regulation of mitochondrial ATP synthesis coupled proton transport"/>
    <property type="evidence" value="ECO:0007669"/>
    <property type="project" value="TreeGrafter"/>
</dbReference>
<sequence>SKKILKILNSNGISLSNGTSLSFGSGGLAVALSVISYPFVAPAFRRICLPYVPATPSQIRNITAALRGRKGTLVDLGSGDGRVVLAAAKLGFNAVGVELNPWLVAYSKLSARAKGLSSNATFYRKDLFQYDLSNADNVVIFGVEEMMGELGQRLASTLRPTSIVIACRFPLPNAKAEFQLGNGIDTVWVYRCSLMRS</sequence>
<dbReference type="InterPro" id="IPR026170">
    <property type="entry name" value="FAM173A/B"/>
</dbReference>